<reference evidence="4 5" key="1">
    <citation type="submission" date="2014-02" db="EMBL/GenBank/DDBJ databases">
        <title>Draft genome sequence of Lysinibacillus manganicus DSM 26584T.</title>
        <authorList>
            <person name="Zhang F."/>
            <person name="Wang G."/>
            <person name="Zhang L."/>
        </authorList>
    </citation>
    <scope>NUCLEOTIDE SEQUENCE [LARGE SCALE GENOMIC DNA]</scope>
    <source>
        <strain evidence="4 5">DSM 26584</strain>
    </source>
</reference>
<dbReference type="Proteomes" id="UP000030416">
    <property type="component" value="Unassembled WGS sequence"/>
</dbReference>
<name>A0A0A3IVW4_9BACL</name>
<keyword evidence="1" id="KW-0489">Methyltransferase</keyword>
<dbReference type="PANTHER" id="PTHR43861">
    <property type="entry name" value="TRANS-ACONITATE 2-METHYLTRANSFERASE-RELATED"/>
    <property type="match status" value="1"/>
</dbReference>
<evidence type="ECO:0000313" key="4">
    <source>
        <dbReference type="EMBL" id="KGR78962.1"/>
    </source>
</evidence>
<dbReference type="eggNOG" id="COG2227">
    <property type="taxonomic scope" value="Bacteria"/>
</dbReference>
<sequence>MISLPNQSTNKTINYYNQNASAFTSDTVAVDFDEKQNVLLKYLAPGAHILDFGCGSGRDSKAFLEKGYKVTAMDGSSELCKIASEYIGQDVQCKKFHELDEVEAFDAVWACASILHVPSVELPQVIENIERALKSGGYFYVSFKYGDFEGERNGRYFTNQNEKSLRELLEPFTQLELLETSVTPDVRAGRGDEMWLNAIVRKK</sequence>
<dbReference type="EMBL" id="JPVN01000008">
    <property type="protein sequence ID" value="KGR78962.1"/>
    <property type="molecule type" value="Genomic_DNA"/>
</dbReference>
<dbReference type="Pfam" id="PF13649">
    <property type="entry name" value="Methyltransf_25"/>
    <property type="match status" value="1"/>
</dbReference>
<dbReference type="STRING" id="1384049.CD29_08030"/>
<evidence type="ECO:0000259" key="3">
    <source>
        <dbReference type="Pfam" id="PF13649"/>
    </source>
</evidence>
<dbReference type="InterPro" id="IPR041698">
    <property type="entry name" value="Methyltransf_25"/>
</dbReference>
<dbReference type="GO" id="GO:0032259">
    <property type="term" value="P:methylation"/>
    <property type="evidence" value="ECO:0007669"/>
    <property type="project" value="UniProtKB-KW"/>
</dbReference>
<dbReference type="GO" id="GO:0008168">
    <property type="term" value="F:methyltransferase activity"/>
    <property type="evidence" value="ECO:0007669"/>
    <property type="project" value="UniProtKB-KW"/>
</dbReference>
<feature type="domain" description="Methyltransferase" evidence="3">
    <location>
        <begin position="49"/>
        <end position="137"/>
    </location>
</feature>
<dbReference type="AlphaFoldDB" id="A0A0A3IVW4"/>
<gene>
    <name evidence="4" type="ORF">CD29_08030</name>
</gene>
<dbReference type="Gene3D" id="3.40.50.150">
    <property type="entry name" value="Vaccinia Virus protein VP39"/>
    <property type="match status" value="1"/>
</dbReference>
<dbReference type="OrthoDB" id="9804312at2"/>
<dbReference type="CDD" id="cd02440">
    <property type="entry name" value="AdoMet_MTases"/>
    <property type="match status" value="1"/>
</dbReference>
<evidence type="ECO:0000313" key="5">
    <source>
        <dbReference type="Proteomes" id="UP000030416"/>
    </source>
</evidence>
<dbReference type="PANTHER" id="PTHR43861:SF1">
    <property type="entry name" value="TRANS-ACONITATE 2-METHYLTRANSFERASE"/>
    <property type="match status" value="1"/>
</dbReference>
<keyword evidence="2" id="KW-0808">Transferase</keyword>
<dbReference type="SUPFAM" id="SSF53335">
    <property type="entry name" value="S-adenosyl-L-methionine-dependent methyltransferases"/>
    <property type="match status" value="1"/>
</dbReference>
<proteinExistence type="predicted"/>
<organism evidence="4 5">
    <name type="scientific">Ureibacillus manganicus DSM 26584</name>
    <dbReference type="NCBI Taxonomy" id="1384049"/>
    <lineage>
        <taxon>Bacteria</taxon>
        <taxon>Bacillati</taxon>
        <taxon>Bacillota</taxon>
        <taxon>Bacilli</taxon>
        <taxon>Bacillales</taxon>
        <taxon>Caryophanaceae</taxon>
        <taxon>Ureibacillus</taxon>
    </lineage>
</organism>
<accession>A0A0A3IVW4</accession>
<evidence type="ECO:0000256" key="1">
    <source>
        <dbReference type="ARBA" id="ARBA00022603"/>
    </source>
</evidence>
<keyword evidence="5" id="KW-1185">Reference proteome</keyword>
<evidence type="ECO:0000256" key="2">
    <source>
        <dbReference type="ARBA" id="ARBA00022679"/>
    </source>
</evidence>
<dbReference type="InterPro" id="IPR029063">
    <property type="entry name" value="SAM-dependent_MTases_sf"/>
</dbReference>
<comment type="caution">
    <text evidence="4">The sequence shown here is derived from an EMBL/GenBank/DDBJ whole genome shotgun (WGS) entry which is preliminary data.</text>
</comment>
<protein>
    <submittedName>
        <fullName evidence="4">Tellurite resistance protein</fullName>
    </submittedName>
</protein>